<evidence type="ECO:0000256" key="10">
    <source>
        <dbReference type="ARBA" id="ARBA00023161"/>
    </source>
</evidence>
<evidence type="ECO:0000256" key="11">
    <source>
        <dbReference type="ARBA" id="ARBA00023187"/>
    </source>
</evidence>
<feature type="domain" description="Btz" evidence="14">
    <location>
        <begin position="110"/>
        <end position="225"/>
    </location>
</feature>
<evidence type="ECO:0000256" key="4">
    <source>
        <dbReference type="ARBA" id="ARBA00022448"/>
    </source>
</evidence>
<name>A0A2P6RWN1_ROSCH</name>
<feature type="compositionally biased region" description="Basic and acidic residues" evidence="13">
    <location>
        <begin position="183"/>
        <end position="213"/>
    </location>
</feature>
<dbReference type="GO" id="GO:0006417">
    <property type="term" value="P:regulation of translation"/>
    <property type="evidence" value="ECO:0007669"/>
    <property type="project" value="UniProtKB-KW"/>
</dbReference>
<dbReference type="EMBL" id="PDCK01000040">
    <property type="protein sequence ID" value="PRQ50831.1"/>
    <property type="molecule type" value="Genomic_DNA"/>
</dbReference>
<keyword evidence="5" id="KW-0963">Cytoplasm</keyword>
<dbReference type="Proteomes" id="UP000238479">
    <property type="component" value="Chromosome 2"/>
</dbReference>
<gene>
    <name evidence="15" type="ORF">RchiOBHm_Chr2g0137581</name>
</gene>
<feature type="compositionally biased region" description="Acidic residues" evidence="13">
    <location>
        <begin position="1"/>
        <end position="15"/>
    </location>
</feature>
<feature type="compositionally biased region" description="Basic and acidic residues" evidence="13">
    <location>
        <begin position="38"/>
        <end position="55"/>
    </location>
</feature>
<keyword evidence="7" id="KW-0509">mRNA transport</keyword>
<protein>
    <submittedName>
        <fullName evidence="15">Putative Btz domain-containing protein</fullName>
    </submittedName>
</protein>
<dbReference type="PANTHER" id="PTHR46837:SF5">
    <property type="entry name" value="PROTEIN MLN51 HOMOLOG"/>
    <property type="match status" value="1"/>
</dbReference>
<feature type="region of interest" description="Disordered" evidence="13">
    <location>
        <begin position="387"/>
        <end position="427"/>
    </location>
</feature>
<dbReference type="Pfam" id="PF09405">
    <property type="entry name" value="Btz"/>
    <property type="match status" value="1"/>
</dbReference>
<evidence type="ECO:0000256" key="13">
    <source>
        <dbReference type="SAM" id="MobiDB-lite"/>
    </source>
</evidence>
<keyword evidence="9" id="KW-0694">RNA-binding</keyword>
<dbReference type="GO" id="GO:0000184">
    <property type="term" value="P:nuclear-transcribed mRNA catabolic process, nonsense-mediated decay"/>
    <property type="evidence" value="ECO:0007669"/>
    <property type="project" value="UniProtKB-KW"/>
</dbReference>
<evidence type="ECO:0000256" key="6">
    <source>
        <dbReference type="ARBA" id="ARBA00022664"/>
    </source>
</evidence>
<keyword evidence="10" id="KW-0866">Nonsense-mediated mRNA decay</keyword>
<dbReference type="STRING" id="74649.A0A2P6RWN1"/>
<keyword evidence="4" id="KW-0813">Transport</keyword>
<accession>A0A2P6RWN1</accession>
<evidence type="ECO:0000256" key="7">
    <source>
        <dbReference type="ARBA" id="ARBA00022816"/>
    </source>
</evidence>
<reference evidence="15 16" key="1">
    <citation type="journal article" date="2018" name="Nat. Genet.">
        <title>The Rosa genome provides new insights in the design of modern roses.</title>
        <authorList>
            <person name="Bendahmane M."/>
        </authorList>
    </citation>
    <scope>NUCLEOTIDE SEQUENCE [LARGE SCALE GENOMIC DNA]</scope>
    <source>
        <strain evidence="16">cv. Old Blush</strain>
    </source>
</reference>
<dbReference type="PANTHER" id="PTHR46837">
    <property type="entry name" value="PROTEIN MLN51 HOMOLOG"/>
    <property type="match status" value="1"/>
</dbReference>
<dbReference type="AlphaFoldDB" id="A0A2P6RWN1"/>
<feature type="region of interest" description="Disordered" evidence="13">
    <location>
        <begin position="469"/>
        <end position="512"/>
    </location>
</feature>
<feature type="compositionally biased region" description="Basic and acidic residues" evidence="13">
    <location>
        <begin position="162"/>
        <end position="171"/>
    </location>
</feature>
<evidence type="ECO:0000256" key="9">
    <source>
        <dbReference type="ARBA" id="ARBA00022884"/>
    </source>
</evidence>
<dbReference type="GO" id="GO:0051028">
    <property type="term" value="P:mRNA transport"/>
    <property type="evidence" value="ECO:0007669"/>
    <property type="project" value="UniProtKB-KW"/>
</dbReference>
<evidence type="ECO:0000313" key="16">
    <source>
        <dbReference type="Proteomes" id="UP000238479"/>
    </source>
</evidence>
<feature type="region of interest" description="Disordered" evidence="13">
    <location>
        <begin position="1"/>
        <end position="359"/>
    </location>
</feature>
<keyword evidence="6" id="KW-0507">mRNA processing</keyword>
<dbReference type="GO" id="GO:0005737">
    <property type="term" value="C:cytoplasm"/>
    <property type="evidence" value="ECO:0007669"/>
    <property type="project" value="UniProtKB-SubCell"/>
</dbReference>
<feature type="compositionally biased region" description="Basic and acidic residues" evidence="13">
    <location>
        <begin position="91"/>
        <end position="116"/>
    </location>
</feature>
<keyword evidence="16" id="KW-1185">Reference proteome</keyword>
<proteinExistence type="inferred from homology"/>
<organism evidence="15 16">
    <name type="scientific">Rosa chinensis</name>
    <name type="common">China rose</name>
    <dbReference type="NCBI Taxonomy" id="74649"/>
    <lineage>
        <taxon>Eukaryota</taxon>
        <taxon>Viridiplantae</taxon>
        <taxon>Streptophyta</taxon>
        <taxon>Embryophyta</taxon>
        <taxon>Tracheophyta</taxon>
        <taxon>Spermatophyta</taxon>
        <taxon>Magnoliopsida</taxon>
        <taxon>eudicotyledons</taxon>
        <taxon>Gunneridae</taxon>
        <taxon>Pentapetalae</taxon>
        <taxon>rosids</taxon>
        <taxon>fabids</taxon>
        <taxon>Rosales</taxon>
        <taxon>Rosaceae</taxon>
        <taxon>Rosoideae</taxon>
        <taxon>Rosoideae incertae sedis</taxon>
        <taxon>Rosa</taxon>
    </lineage>
</organism>
<evidence type="ECO:0000256" key="1">
    <source>
        <dbReference type="ARBA" id="ARBA00004123"/>
    </source>
</evidence>
<dbReference type="SMART" id="SM01044">
    <property type="entry name" value="Btz"/>
    <property type="match status" value="1"/>
</dbReference>
<dbReference type="OrthoDB" id="660348at2759"/>
<feature type="compositionally biased region" description="Acidic residues" evidence="13">
    <location>
        <begin position="56"/>
        <end position="90"/>
    </location>
</feature>
<feature type="compositionally biased region" description="Polar residues" evidence="13">
    <location>
        <begin position="313"/>
        <end position="337"/>
    </location>
</feature>
<dbReference type="InterPro" id="IPR018545">
    <property type="entry name" value="Btz_dom"/>
</dbReference>
<feature type="compositionally biased region" description="Polar residues" evidence="13">
    <location>
        <begin position="267"/>
        <end position="293"/>
    </location>
</feature>
<feature type="compositionally biased region" description="Polar residues" evidence="13">
    <location>
        <begin position="625"/>
        <end position="647"/>
    </location>
</feature>
<comment type="caution">
    <text evidence="15">The sequence shown here is derived from an EMBL/GenBank/DDBJ whole genome shotgun (WGS) entry which is preliminary data.</text>
</comment>
<evidence type="ECO:0000256" key="8">
    <source>
        <dbReference type="ARBA" id="ARBA00022845"/>
    </source>
</evidence>
<evidence type="ECO:0000256" key="12">
    <source>
        <dbReference type="ARBA" id="ARBA00023242"/>
    </source>
</evidence>
<sequence>MAMVGEEDVEYDSDPEEVKRSLAMRRRAAASDDEEGEGEGREKSRPDRRAPIHSDDESDDQGGAAEYDDDEELVEDEEEEEEIDEEEEEPFHEPAYVERGREAETRTEVLAVKESDGGDGTRSVDGTVDEHGENQTGEGEEEEEEKKENEPFAVPTAGAFYMHDDRFRDNAGGRNRRTHGGRKLWESKDDRKWGHDKFEEITLHERHHEEGRRPSRGNFRGRGRNRGIDRGYTTGNRSKEYENNNQRPVPKGVRGRGPRRYEPAFRNNRQTPSTQNRQSGKPVDKTSQTNSERTFAPPSNAESDSVPARKNVFASSLNSASPPFYPSGSSNKEINLNQKRDAHTGSAKRNARPSVSVENFSGRQTNAYLRGKNVAESVGVGIEKLYIDDSKNPGAGKTLTTVQMPSSGSSIVNATQPSQSRVQGRGAVTGQMSYRPVVSQNQMPRAPSQQFHAVQRNPVQNRSQLALQAPPQQVGQRPGSGSQSSSPPKTPGEVEPADSSKSKGALVAKGKGSALGNGRGALTYNGAQVIGAPGGMGVNHGDQNFPGTPAFLPVMQFGGQHPGGMGVPAVGMAFPGYVAQPQLGGGMGNSEMTWLPVLAGAAGALGAAYCPPYITVDGSYHARPSGQTSVGSLSKENNANKTNNEWKPSQKPEIVGDDYGQRQNKPRRYSQMNVASEVLQNNTELV</sequence>
<evidence type="ECO:0000256" key="2">
    <source>
        <dbReference type="ARBA" id="ARBA00004496"/>
    </source>
</evidence>
<dbReference type="GO" id="GO:0035145">
    <property type="term" value="C:exon-exon junction complex"/>
    <property type="evidence" value="ECO:0007669"/>
    <property type="project" value="InterPro"/>
</dbReference>
<comment type="similarity">
    <text evidence="3">Belongs to the CASC3 family.</text>
</comment>
<dbReference type="GO" id="GO:0003729">
    <property type="term" value="F:mRNA binding"/>
    <property type="evidence" value="ECO:0007669"/>
    <property type="project" value="InterPro"/>
</dbReference>
<keyword evidence="12" id="KW-0539">Nucleus</keyword>
<keyword evidence="8" id="KW-0810">Translation regulation</keyword>
<dbReference type="OMA" id="GFNAMPN"/>
<feature type="compositionally biased region" description="Polar residues" evidence="13">
    <location>
        <begin position="398"/>
        <end position="422"/>
    </location>
</feature>
<feature type="compositionally biased region" description="Low complexity" evidence="13">
    <location>
        <begin position="470"/>
        <end position="487"/>
    </location>
</feature>
<keyword evidence="11" id="KW-0508">mRNA splicing</keyword>
<dbReference type="GO" id="GO:0008380">
    <property type="term" value="P:RNA splicing"/>
    <property type="evidence" value="ECO:0007669"/>
    <property type="project" value="UniProtKB-KW"/>
</dbReference>
<dbReference type="InterPro" id="IPR044796">
    <property type="entry name" value="MLN51_plant"/>
</dbReference>
<evidence type="ECO:0000313" key="15">
    <source>
        <dbReference type="EMBL" id="PRQ50831.1"/>
    </source>
</evidence>
<evidence type="ECO:0000256" key="5">
    <source>
        <dbReference type="ARBA" id="ARBA00022490"/>
    </source>
</evidence>
<comment type="subcellular location">
    <subcellularLocation>
        <location evidence="2">Cytoplasm</location>
    </subcellularLocation>
    <subcellularLocation>
        <location evidence="1">Nucleus</location>
    </subcellularLocation>
</comment>
<dbReference type="GO" id="GO:0006397">
    <property type="term" value="P:mRNA processing"/>
    <property type="evidence" value="ECO:0007669"/>
    <property type="project" value="UniProtKB-KW"/>
</dbReference>
<evidence type="ECO:0000256" key="3">
    <source>
        <dbReference type="ARBA" id="ARBA00009548"/>
    </source>
</evidence>
<dbReference type="Gramene" id="PRQ50831">
    <property type="protein sequence ID" value="PRQ50831"/>
    <property type="gene ID" value="RchiOBHm_Chr2g0137581"/>
</dbReference>
<feature type="region of interest" description="Disordered" evidence="13">
    <location>
        <begin position="624"/>
        <end position="674"/>
    </location>
</feature>
<evidence type="ECO:0000259" key="14">
    <source>
        <dbReference type="SMART" id="SM01044"/>
    </source>
</evidence>